<organism evidence="1 2">
    <name type="scientific">Janibacter limosus</name>
    <dbReference type="NCBI Taxonomy" id="53458"/>
    <lineage>
        <taxon>Bacteria</taxon>
        <taxon>Bacillati</taxon>
        <taxon>Actinomycetota</taxon>
        <taxon>Actinomycetes</taxon>
        <taxon>Micrococcales</taxon>
        <taxon>Intrasporangiaceae</taxon>
        <taxon>Janibacter</taxon>
    </lineage>
</organism>
<evidence type="ECO:0000313" key="2">
    <source>
        <dbReference type="Proteomes" id="UP001059663"/>
    </source>
</evidence>
<proteinExistence type="predicted"/>
<gene>
    <name evidence="1" type="ORF">LP422_18515</name>
</gene>
<dbReference type="EMBL" id="CP087977">
    <property type="protein sequence ID" value="UUZ46416.1"/>
    <property type="molecule type" value="Genomic_DNA"/>
</dbReference>
<dbReference type="Proteomes" id="UP001059663">
    <property type="component" value="Chromosome"/>
</dbReference>
<reference evidence="1" key="1">
    <citation type="submission" date="2021-11" db="EMBL/GenBank/DDBJ databases">
        <title>Study of the species diversity of bacterial strains isolated from a unique natural object - Shulgan-Tash cave (Bashkiria).</title>
        <authorList>
            <person name="Sazanova A.L."/>
            <person name="Chirak E.R."/>
            <person name="Safronova V.I."/>
        </authorList>
    </citation>
    <scope>NUCLEOTIDE SEQUENCE</scope>
    <source>
        <strain evidence="1">P1</strain>
    </source>
</reference>
<name>A0AC61U9E1_9MICO</name>
<protein>
    <submittedName>
        <fullName evidence="1">Uncharacterized protein</fullName>
    </submittedName>
</protein>
<sequence>MTHTTPRIGYLSADPDFESHFERLTGYVGFTPLHNANGQPSISLPLGRTDDGRPIGVMLSARKGQERLLLELAFELEAAAPFAPHRRRSRLISPAPPSP</sequence>
<accession>A0AC61U9E1</accession>
<evidence type="ECO:0000313" key="1">
    <source>
        <dbReference type="EMBL" id="UUZ46416.1"/>
    </source>
</evidence>